<protein>
    <submittedName>
        <fullName evidence="2">OsmC family protein</fullName>
    </submittedName>
</protein>
<dbReference type="AlphaFoldDB" id="A0A7M2TFA3"/>
<reference evidence="2 3" key="1">
    <citation type="submission" date="2020-10" db="EMBL/GenBank/DDBJ databases">
        <title>Streptomyces chromofuscus complate genome analysis.</title>
        <authorList>
            <person name="Anwar N."/>
        </authorList>
    </citation>
    <scope>NUCLEOTIDE SEQUENCE [LARGE SCALE GENOMIC DNA]</scope>
    <source>
        <strain evidence="2 3">DSM 40273</strain>
    </source>
</reference>
<organism evidence="2 3">
    <name type="scientific">Streptomyces chromofuscus</name>
    <dbReference type="NCBI Taxonomy" id="42881"/>
    <lineage>
        <taxon>Bacteria</taxon>
        <taxon>Bacillati</taxon>
        <taxon>Actinomycetota</taxon>
        <taxon>Actinomycetes</taxon>
        <taxon>Kitasatosporales</taxon>
        <taxon>Streptomycetaceae</taxon>
        <taxon>Streptomyces</taxon>
    </lineage>
</organism>
<dbReference type="Gene3D" id="3.30.300.20">
    <property type="match status" value="1"/>
</dbReference>
<gene>
    <name evidence="2" type="ORF">IPT68_01590</name>
</gene>
<sequence length="114" mass="11658">MPPGSEGRVVPARAAVGESSPPAQAQVITIGPHALTADEPAPVGQDTGPTPVDLLPAALGACTSVTVRMYAKRHGRPLTGVEVDVRLDRTQGRAATSSRTSACPANWGLSRSHA</sequence>
<evidence type="ECO:0000313" key="3">
    <source>
        <dbReference type="Proteomes" id="UP000594008"/>
    </source>
</evidence>
<feature type="region of interest" description="Disordered" evidence="1">
    <location>
        <begin position="1"/>
        <end position="23"/>
    </location>
</feature>
<dbReference type="Pfam" id="PF02566">
    <property type="entry name" value="OsmC"/>
    <property type="match status" value="1"/>
</dbReference>
<evidence type="ECO:0000256" key="1">
    <source>
        <dbReference type="SAM" id="MobiDB-lite"/>
    </source>
</evidence>
<feature type="compositionally biased region" description="Polar residues" evidence="1">
    <location>
        <begin position="93"/>
        <end position="103"/>
    </location>
</feature>
<evidence type="ECO:0000313" key="2">
    <source>
        <dbReference type="EMBL" id="QOV47416.1"/>
    </source>
</evidence>
<dbReference type="PANTHER" id="PTHR39624">
    <property type="entry name" value="PROTEIN INVOLVED IN RIMO-MEDIATED BETA-METHYLTHIOLATION OF RIBOSOMAL PROTEIN S12 YCAO"/>
    <property type="match status" value="1"/>
</dbReference>
<name>A0A7M2TFA3_STRCW</name>
<dbReference type="EMBL" id="CP063374">
    <property type="protein sequence ID" value="QOV47416.1"/>
    <property type="molecule type" value="Genomic_DNA"/>
</dbReference>
<dbReference type="KEGG" id="schf:IPT68_01590"/>
<dbReference type="InterPro" id="IPR036102">
    <property type="entry name" value="OsmC/Ohrsf"/>
</dbReference>
<dbReference type="PANTHER" id="PTHR39624:SF2">
    <property type="entry name" value="OSMC-LIKE PROTEIN"/>
    <property type="match status" value="1"/>
</dbReference>
<proteinExistence type="predicted"/>
<accession>A0A7M2TFA3</accession>
<dbReference type="InterPro" id="IPR003718">
    <property type="entry name" value="OsmC/Ohr_fam"/>
</dbReference>
<dbReference type="InterPro" id="IPR015946">
    <property type="entry name" value="KH_dom-like_a/b"/>
</dbReference>
<dbReference type="Proteomes" id="UP000594008">
    <property type="component" value="Chromosome"/>
</dbReference>
<dbReference type="SUPFAM" id="SSF82784">
    <property type="entry name" value="OsmC-like"/>
    <property type="match status" value="1"/>
</dbReference>
<feature type="region of interest" description="Disordered" evidence="1">
    <location>
        <begin position="91"/>
        <end position="114"/>
    </location>
</feature>
<keyword evidence="3" id="KW-1185">Reference proteome</keyword>